<evidence type="ECO:0000313" key="1">
    <source>
        <dbReference type="EMBL" id="ACK74718.1"/>
    </source>
</evidence>
<proteinExistence type="predicted"/>
<reference evidence="1 2" key="1">
    <citation type="journal article" date="2011" name="J. Bacteriol.">
        <title>Whole-genome sequences of thirteen isolates of Borrelia burgdorferi.</title>
        <authorList>
            <person name="Schutzer S.E."/>
            <person name="Fraser-Liggett C.M."/>
            <person name="Casjens S.R."/>
            <person name="Qiu W.G."/>
            <person name="Dunn J.J."/>
            <person name="Mongodin E.F."/>
            <person name="Luft B.J."/>
        </authorList>
    </citation>
    <scope>NUCLEOTIDE SEQUENCE [LARGE SCALE GENOMIC DNA]</scope>
    <source>
        <strain evidence="1 2">ZS7</strain>
    </source>
</reference>
<dbReference type="SMR" id="A0A0H3C3E6"/>
<gene>
    <name evidence="1" type="ordered locus">BbuZS7_0566</name>
</gene>
<sequence>MANVKVYYPESFNILSNLFNKNLNNYIIYNELDFKKNPDLFNRETPIDNFFIVGNFEKFNKVSLRGNFLEMGPCVTYNEILRIGKKNIPSLFYEFISKFNDKIYLNSINLANGFYYKNTVFDIYPLLISLDAQIEFKNVLTKKTYVFSAYNLNRAEYIANRNTVLITKFKFPMMNLWNRSFYHKIFFNTLSFDILEESDIIFICILLNIKRDIINDFLLKIFYDDKVIVIKDFQILLLNKSLPLSFSEIENSLKMLDKNIRDSKNFNIGERNLKLIKNFYLDILMSFNF</sequence>
<dbReference type="HOGENOM" id="CLU_085286_0_0_12"/>
<dbReference type="EMBL" id="CP001205">
    <property type="protein sequence ID" value="ACK74718.1"/>
    <property type="molecule type" value="Genomic_DNA"/>
</dbReference>
<dbReference type="Proteomes" id="UP000006901">
    <property type="component" value="Chromosome"/>
</dbReference>
<protein>
    <submittedName>
        <fullName evidence="1">Uncharacterized protein</fullName>
    </submittedName>
</protein>
<dbReference type="AlphaFoldDB" id="A0A0H3C3E6"/>
<name>A0A0H3C3E6_BORBZ</name>
<organism evidence="1 2">
    <name type="scientific">Borreliella burgdorferi (strain ZS7)</name>
    <name type="common">Borrelia burgdorferi</name>
    <dbReference type="NCBI Taxonomy" id="445985"/>
    <lineage>
        <taxon>Bacteria</taxon>
        <taxon>Pseudomonadati</taxon>
        <taxon>Spirochaetota</taxon>
        <taxon>Spirochaetia</taxon>
        <taxon>Spirochaetales</taxon>
        <taxon>Borreliaceae</taxon>
        <taxon>Borreliella</taxon>
    </lineage>
</organism>
<evidence type="ECO:0000313" key="2">
    <source>
        <dbReference type="Proteomes" id="UP000006901"/>
    </source>
</evidence>
<dbReference type="KEGG" id="bbz:BbuZS7_0566"/>
<accession>A0A0H3C3E6</accession>
<dbReference type="RefSeq" id="WP_002557144.1">
    <property type="nucleotide sequence ID" value="NC_011728.1"/>
</dbReference>